<sequence>MPSWLTRTLSWIAAALVGVVYGAAGTIAHSLMWGPVPVGLLVGAIACAALLVAVRSLTHDRGATVATAIGMIGILLIISGPGAGGSVIVPNTPIGQVWIYLISAIALLVIAWPNLRRTPRGTPAATASVAQSEPDRGDAT</sequence>
<reference evidence="2 3" key="1">
    <citation type="submission" date="2020-08" db="EMBL/GenBank/DDBJ databases">
        <title>Sequencing the genomes of 1000 actinobacteria strains.</title>
        <authorList>
            <person name="Klenk H.-P."/>
        </authorList>
    </citation>
    <scope>NUCLEOTIDE SEQUENCE [LARGE SCALE GENOMIC DNA]</scope>
    <source>
        <strain evidence="2 3">DSM 24823</strain>
    </source>
</reference>
<feature type="transmembrane region" description="Helical" evidence="1">
    <location>
        <begin position="32"/>
        <end position="53"/>
    </location>
</feature>
<name>A0A7W9CDV1_9MICO</name>
<evidence type="ECO:0000256" key="1">
    <source>
        <dbReference type="SAM" id="Phobius"/>
    </source>
</evidence>
<dbReference type="EMBL" id="JACHMU010000001">
    <property type="protein sequence ID" value="MBB5743673.1"/>
    <property type="molecule type" value="Genomic_DNA"/>
</dbReference>
<feature type="transmembrane region" description="Helical" evidence="1">
    <location>
        <begin position="97"/>
        <end position="115"/>
    </location>
</feature>
<dbReference type="RefSeq" id="WP_184283641.1">
    <property type="nucleotide sequence ID" value="NZ_BAAAPG010000001.1"/>
</dbReference>
<organism evidence="2 3">
    <name type="scientific">Microbacterium ginsengiterrae</name>
    <dbReference type="NCBI Taxonomy" id="546115"/>
    <lineage>
        <taxon>Bacteria</taxon>
        <taxon>Bacillati</taxon>
        <taxon>Actinomycetota</taxon>
        <taxon>Actinomycetes</taxon>
        <taxon>Micrococcales</taxon>
        <taxon>Microbacteriaceae</taxon>
        <taxon>Microbacterium</taxon>
    </lineage>
</organism>
<evidence type="ECO:0008006" key="4">
    <source>
        <dbReference type="Google" id="ProtNLM"/>
    </source>
</evidence>
<evidence type="ECO:0000313" key="2">
    <source>
        <dbReference type="EMBL" id="MBB5743673.1"/>
    </source>
</evidence>
<gene>
    <name evidence="2" type="ORF">HD600_002170</name>
</gene>
<feature type="transmembrane region" description="Helical" evidence="1">
    <location>
        <begin position="65"/>
        <end position="85"/>
    </location>
</feature>
<keyword evidence="1" id="KW-1133">Transmembrane helix</keyword>
<dbReference type="AlphaFoldDB" id="A0A7W9CDV1"/>
<dbReference type="Proteomes" id="UP000517712">
    <property type="component" value="Unassembled WGS sequence"/>
</dbReference>
<keyword evidence="3" id="KW-1185">Reference proteome</keyword>
<comment type="caution">
    <text evidence="2">The sequence shown here is derived from an EMBL/GenBank/DDBJ whole genome shotgun (WGS) entry which is preliminary data.</text>
</comment>
<evidence type="ECO:0000313" key="3">
    <source>
        <dbReference type="Proteomes" id="UP000517712"/>
    </source>
</evidence>
<proteinExistence type="predicted"/>
<protein>
    <recommendedName>
        <fullName evidence="4">Histidinol dehydrogenase</fullName>
    </recommendedName>
</protein>
<accession>A0A7W9CDV1</accession>
<keyword evidence="1" id="KW-0472">Membrane</keyword>
<keyword evidence="1" id="KW-0812">Transmembrane</keyword>